<evidence type="ECO:0000256" key="7">
    <source>
        <dbReference type="ARBA" id="ARBA00022583"/>
    </source>
</evidence>
<evidence type="ECO:0000313" key="21">
    <source>
        <dbReference type="Proteomes" id="UP000465112"/>
    </source>
</evidence>
<dbReference type="SUPFAM" id="SSF46585">
    <property type="entry name" value="HR1 repeat"/>
    <property type="match status" value="1"/>
</dbReference>
<dbReference type="InterPro" id="IPR031160">
    <property type="entry name" value="F_BAR_dom"/>
</dbReference>
<evidence type="ECO:0000256" key="15">
    <source>
        <dbReference type="PROSITE-ProRule" id="PRU01077"/>
    </source>
</evidence>
<dbReference type="PROSITE" id="PS50002">
    <property type="entry name" value="SH3"/>
    <property type="match status" value="1"/>
</dbReference>
<evidence type="ECO:0000256" key="16">
    <source>
        <dbReference type="SAM" id="MobiDB-lite"/>
    </source>
</evidence>
<evidence type="ECO:0000259" key="18">
    <source>
        <dbReference type="PROSITE" id="PS51741"/>
    </source>
</evidence>
<dbReference type="Pfam" id="PF25610">
    <property type="entry name" value="HR1_TOCA"/>
    <property type="match status" value="1"/>
</dbReference>
<sequence length="554" mass="63850">MKDPISTCSYNQLYQNVKRFSKTGEYFCKELMAVFQQRAELELTYSKGLQKLAGKLIRASKGMSNNSTYSAWCHVSDEMYSRADAHRSLGNAFQQEAILEIRQVLDEHNKRKRPLDSAIERTGKLFTANWSEQLKIKKKLHGLTREHEALFNFVDNNRQICTEKEKQKMLNRLTKSAEMQARVDEEYFNVNMEGHQMRLKWENTLKNCYQIIQELEKQRIEVLCNILSRYNLHMSSFGQTLKHGQRQIEQTVQRVDMDKDIQTLVEENSITAEDHKAEFLMADYFEEDRTSLMAKDRRKEAINLKLQRLEDSITKTKKDREGIEKLMRTYSENPSFSNQKNLEETEQQSDESSLKLDLLEATRYKLSLSLSEIEGKTKSFYRFSDSIVKWKDKDCEHSVVQLTRPVKLRRTPFRSRQSLRASIIYKGPAEFVTQQSVETLPSATDQVTSTAATQATAAAECGSTLNGALPHTDDDKGQGQITQEMCSMGKCKVLYNFTPQQDDELTLKEGDLLDIYGKEENGWWIGKLDGKTGHFPSTYVEELPVLSGVKSSDA</sequence>
<dbReference type="PROSITE" id="PS51741">
    <property type="entry name" value="F_BAR"/>
    <property type="match status" value="1"/>
</dbReference>
<dbReference type="Gene3D" id="6.10.140.470">
    <property type="match status" value="1"/>
</dbReference>
<feature type="domain" description="REM-1" evidence="19">
    <location>
        <begin position="291"/>
        <end position="372"/>
    </location>
</feature>
<dbReference type="PANTHER" id="PTHR23065">
    <property type="entry name" value="PROLINE-SERINE-THREONINE PHOSPHATASE INTERACTING PROTEIN 1"/>
    <property type="match status" value="1"/>
</dbReference>
<dbReference type="InterPro" id="IPR057870">
    <property type="entry name" value="HR1_TOCA"/>
</dbReference>
<evidence type="ECO:0000256" key="4">
    <source>
        <dbReference type="ARBA" id="ARBA00022475"/>
    </source>
</evidence>
<reference evidence="20 21" key="1">
    <citation type="submission" date="2019-06" db="EMBL/GenBank/DDBJ databases">
        <title>A chromosome-scale genome assembly of the European perch, Perca fluviatilis.</title>
        <authorList>
            <person name="Roques C."/>
            <person name="Zahm M."/>
            <person name="Cabau C."/>
            <person name="Klopp C."/>
            <person name="Bouchez O."/>
            <person name="Donnadieu C."/>
            <person name="Kuhl H."/>
            <person name="Gislard M."/>
            <person name="Guendouz S."/>
            <person name="Journot L."/>
            <person name="Haffray P."/>
            <person name="Bestin A."/>
            <person name="Morvezen R."/>
            <person name="Feron R."/>
            <person name="Wen M."/>
            <person name="Jouanno E."/>
            <person name="Herpin A."/>
            <person name="Schartl M."/>
            <person name="Postlethwait J."/>
            <person name="Schaerlinger B."/>
            <person name="Chardard D."/>
            <person name="Lecocq T."/>
            <person name="Poncet C."/>
            <person name="Jaffrelo L."/>
            <person name="Lampietro C."/>
            <person name="Guiguen Y."/>
        </authorList>
    </citation>
    <scope>NUCLEOTIDE SEQUENCE [LARGE SCALE GENOMIC DNA]</scope>
    <source>
        <tissue evidence="20">Blood</tissue>
    </source>
</reference>
<name>A0A6A5ENH3_PERFL</name>
<dbReference type="Proteomes" id="UP000465112">
    <property type="component" value="Chromosome 12"/>
</dbReference>
<evidence type="ECO:0000259" key="19">
    <source>
        <dbReference type="PROSITE" id="PS51860"/>
    </source>
</evidence>
<keyword evidence="5" id="KW-0963">Cytoplasm</keyword>
<dbReference type="PROSITE" id="PS51860">
    <property type="entry name" value="REM_1"/>
    <property type="match status" value="1"/>
</dbReference>
<keyword evidence="4" id="KW-1003">Cell membrane</keyword>
<evidence type="ECO:0000256" key="3">
    <source>
        <dbReference type="ARBA" id="ARBA00022443"/>
    </source>
</evidence>
<evidence type="ECO:0000256" key="13">
    <source>
        <dbReference type="ARBA" id="ARBA00040640"/>
    </source>
</evidence>
<dbReference type="InterPro" id="IPR001452">
    <property type="entry name" value="SH3_domain"/>
</dbReference>
<evidence type="ECO:0000256" key="6">
    <source>
        <dbReference type="ARBA" id="ARBA00022553"/>
    </source>
</evidence>
<dbReference type="CDD" id="cd07658">
    <property type="entry name" value="F-BAR_NOSTRIN"/>
    <property type="match status" value="1"/>
</dbReference>
<organism evidence="20 21">
    <name type="scientific">Perca fluviatilis</name>
    <name type="common">European perch</name>
    <dbReference type="NCBI Taxonomy" id="8168"/>
    <lineage>
        <taxon>Eukaryota</taxon>
        <taxon>Metazoa</taxon>
        <taxon>Chordata</taxon>
        <taxon>Craniata</taxon>
        <taxon>Vertebrata</taxon>
        <taxon>Euteleostomi</taxon>
        <taxon>Actinopterygii</taxon>
        <taxon>Neopterygii</taxon>
        <taxon>Teleostei</taxon>
        <taxon>Neoteleostei</taxon>
        <taxon>Acanthomorphata</taxon>
        <taxon>Eupercaria</taxon>
        <taxon>Perciformes</taxon>
        <taxon>Percoidei</taxon>
        <taxon>Percidae</taxon>
        <taxon>Percinae</taxon>
        <taxon>Perca</taxon>
    </lineage>
</organism>
<dbReference type="EMBL" id="VHII01000012">
    <property type="protein sequence ID" value="KAF1382520.1"/>
    <property type="molecule type" value="Genomic_DNA"/>
</dbReference>
<evidence type="ECO:0000259" key="17">
    <source>
        <dbReference type="PROSITE" id="PS50002"/>
    </source>
</evidence>
<dbReference type="Gene3D" id="2.30.30.40">
    <property type="entry name" value="SH3 Domains"/>
    <property type="match status" value="1"/>
</dbReference>
<dbReference type="SMART" id="SM00055">
    <property type="entry name" value="FCH"/>
    <property type="match status" value="1"/>
</dbReference>
<dbReference type="Pfam" id="PF14604">
    <property type="entry name" value="SH3_9"/>
    <property type="match status" value="1"/>
</dbReference>
<dbReference type="SUPFAM" id="SSF103657">
    <property type="entry name" value="BAR/IMD domain-like"/>
    <property type="match status" value="1"/>
</dbReference>
<dbReference type="GO" id="GO:0005737">
    <property type="term" value="C:cytoplasm"/>
    <property type="evidence" value="ECO:0007669"/>
    <property type="project" value="UniProtKB-SubCell"/>
</dbReference>
<dbReference type="SUPFAM" id="SSF50044">
    <property type="entry name" value="SH3-domain"/>
    <property type="match status" value="1"/>
</dbReference>
<evidence type="ECO:0000256" key="11">
    <source>
        <dbReference type="ARBA" id="ARBA00023212"/>
    </source>
</evidence>
<dbReference type="InterPro" id="IPR036274">
    <property type="entry name" value="HR1_rpt_sf"/>
</dbReference>
<keyword evidence="7" id="KW-0254">Endocytosis</keyword>
<dbReference type="GO" id="GO:0043226">
    <property type="term" value="C:organelle"/>
    <property type="evidence" value="ECO:0007669"/>
    <property type="project" value="UniProtKB-ARBA"/>
</dbReference>
<dbReference type="GO" id="GO:0005886">
    <property type="term" value="C:plasma membrane"/>
    <property type="evidence" value="ECO:0007669"/>
    <property type="project" value="UniProtKB-SubCell"/>
</dbReference>
<comment type="function">
    <text evidence="12">Induces bone resorption, acting probably through a signaling cascade which results in the secretion of factor(s) enhancing osteoclast formation and activity.</text>
</comment>
<comment type="subcellular location">
    <subcellularLocation>
        <location evidence="1">Cell membrane</location>
    </subcellularLocation>
    <subcellularLocation>
        <location evidence="2">Cytoplasm</location>
        <location evidence="2">Cytoskeleton</location>
    </subcellularLocation>
</comment>
<evidence type="ECO:0000256" key="5">
    <source>
        <dbReference type="ARBA" id="ARBA00022490"/>
    </source>
</evidence>
<dbReference type="GO" id="GO:0007165">
    <property type="term" value="P:signal transduction"/>
    <property type="evidence" value="ECO:0007669"/>
    <property type="project" value="InterPro"/>
</dbReference>
<evidence type="ECO:0000256" key="14">
    <source>
        <dbReference type="PROSITE-ProRule" id="PRU00192"/>
    </source>
</evidence>
<evidence type="ECO:0000256" key="10">
    <source>
        <dbReference type="ARBA" id="ARBA00023136"/>
    </source>
</evidence>
<dbReference type="InterPro" id="IPR027267">
    <property type="entry name" value="AH/BAR_dom_sf"/>
</dbReference>
<dbReference type="AlphaFoldDB" id="A0A6A5ENH3"/>
<dbReference type="Pfam" id="PF00611">
    <property type="entry name" value="FCH"/>
    <property type="match status" value="1"/>
</dbReference>
<gene>
    <name evidence="20" type="ORF">PFLUV_G00144630</name>
</gene>
<feature type="region of interest" description="Disordered" evidence="16">
    <location>
        <begin position="332"/>
        <end position="352"/>
    </location>
</feature>
<dbReference type="PANTHER" id="PTHR23065:SF7">
    <property type="entry name" value="NOSTRIN, ISOFORM H"/>
    <property type="match status" value="1"/>
</dbReference>
<evidence type="ECO:0000256" key="1">
    <source>
        <dbReference type="ARBA" id="ARBA00004236"/>
    </source>
</evidence>
<keyword evidence="8" id="KW-0040">ANK repeat</keyword>
<accession>A0A6A5ENH3</accession>
<keyword evidence="21" id="KW-1185">Reference proteome</keyword>
<proteinExistence type="predicted"/>
<feature type="domain" description="F-BAR" evidence="18">
    <location>
        <begin position="1"/>
        <end position="260"/>
    </location>
</feature>
<keyword evidence="9 15" id="KW-0175">Coiled coil</keyword>
<dbReference type="InterPro" id="IPR001060">
    <property type="entry name" value="FCH_dom"/>
</dbReference>
<dbReference type="OrthoDB" id="28357at2759"/>
<keyword evidence="6" id="KW-0597">Phosphoprotein</keyword>
<dbReference type="InterPro" id="IPR036028">
    <property type="entry name" value="SH3-like_dom_sf"/>
</dbReference>
<dbReference type="InterPro" id="IPR011072">
    <property type="entry name" value="HR1_rho-bd"/>
</dbReference>
<evidence type="ECO:0000256" key="8">
    <source>
        <dbReference type="ARBA" id="ARBA00023043"/>
    </source>
</evidence>
<evidence type="ECO:0000313" key="20">
    <source>
        <dbReference type="EMBL" id="KAF1382520.1"/>
    </source>
</evidence>
<dbReference type="GO" id="GO:0006897">
    <property type="term" value="P:endocytosis"/>
    <property type="evidence" value="ECO:0007669"/>
    <property type="project" value="UniProtKB-KW"/>
</dbReference>
<dbReference type="Gene3D" id="1.20.1270.60">
    <property type="entry name" value="Arfaptin homology (AH) domain/BAR domain"/>
    <property type="match status" value="1"/>
</dbReference>
<keyword evidence="11" id="KW-0206">Cytoskeleton</keyword>
<dbReference type="FunFam" id="2.30.30.40:FF:000072">
    <property type="entry name" value="Unconventional Myosin IB"/>
    <property type="match status" value="1"/>
</dbReference>
<feature type="domain" description="SH3" evidence="17">
    <location>
        <begin position="486"/>
        <end position="545"/>
    </location>
</feature>
<comment type="caution">
    <text evidence="20">The sequence shown here is derived from an EMBL/GenBank/DDBJ whole genome shotgun (WGS) entry which is preliminary data.</text>
</comment>
<evidence type="ECO:0000256" key="12">
    <source>
        <dbReference type="ARBA" id="ARBA00037432"/>
    </source>
</evidence>
<keyword evidence="3 14" id="KW-0728">SH3 domain</keyword>
<evidence type="ECO:0000256" key="9">
    <source>
        <dbReference type="ARBA" id="ARBA00023054"/>
    </source>
</evidence>
<protein>
    <recommendedName>
        <fullName evidence="13">Osteoclast-stimulating factor 1</fullName>
    </recommendedName>
</protein>
<dbReference type="PRINTS" id="PR00452">
    <property type="entry name" value="SH3DOMAIN"/>
</dbReference>
<keyword evidence="10" id="KW-0472">Membrane</keyword>
<dbReference type="SMART" id="SM00326">
    <property type="entry name" value="SH3"/>
    <property type="match status" value="1"/>
</dbReference>
<evidence type="ECO:0000256" key="2">
    <source>
        <dbReference type="ARBA" id="ARBA00004245"/>
    </source>
</evidence>